<feature type="domain" description="Cadherin-like beta-sandwich-like" evidence="4">
    <location>
        <begin position="167"/>
        <end position="254"/>
    </location>
</feature>
<accession>A0A1S8NJ55</accession>
<dbReference type="SUPFAM" id="SSF69360">
    <property type="entry name" value="Cell wall binding repeat"/>
    <property type="match status" value="1"/>
</dbReference>
<evidence type="ECO:0000256" key="1">
    <source>
        <dbReference type="ARBA" id="ARBA00022737"/>
    </source>
</evidence>
<gene>
    <name evidence="5" type="primary">lytA_13</name>
    <name evidence="5" type="ORF">CLOSAC_07770</name>
</gene>
<evidence type="ECO:0000256" key="3">
    <source>
        <dbReference type="SAM" id="MobiDB-lite"/>
    </source>
</evidence>
<dbReference type="InterPro" id="IPR025883">
    <property type="entry name" value="Cadherin-like_domain"/>
</dbReference>
<protein>
    <submittedName>
        <fullName evidence="5">Autolysin</fullName>
        <ecNumber evidence="5">3.5.1.28</ecNumber>
    </submittedName>
</protein>
<dbReference type="Gene3D" id="2.10.270.10">
    <property type="entry name" value="Cholin Binding"/>
    <property type="match status" value="1"/>
</dbReference>
<feature type="region of interest" description="Disordered" evidence="3">
    <location>
        <begin position="369"/>
        <end position="418"/>
    </location>
</feature>
<dbReference type="AlphaFoldDB" id="A0A1S8NJ55"/>
<reference evidence="5 6" key="1">
    <citation type="submission" date="2016-05" db="EMBL/GenBank/DDBJ databases">
        <title>Microbial solvent formation.</title>
        <authorList>
            <person name="Poehlein A."/>
            <person name="Montoya Solano J.D."/>
            <person name="Flitsch S."/>
            <person name="Krabben P."/>
            <person name="Duerre P."/>
            <person name="Daniel R."/>
        </authorList>
    </citation>
    <scope>NUCLEOTIDE SEQUENCE [LARGE SCALE GENOMIC DNA]</scope>
    <source>
        <strain evidence="5 6">L1-8</strain>
    </source>
</reference>
<feature type="repeat" description="Cell wall-binding" evidence="2">
    <location>
        <begin position="486"/>
        <end position="505"/>
    </location>
</feature>
<dbReference type="GO" id="GO:0008745">
    <property type="term" value="F:N-acetylmuramoyl-L-alanine amidase activity"/>
    <property type="evidence" value="ECO:0007669"/>
    <property type="project" value="UniProtKB-EC"/>
</dbReference>
<name>A0A1S8NJ55_CLOSA</name>
<evidence type="ECO:0000313" key="5">
    <source>
        <dbReference type="EMBL" id="OOM16506.1"/>
    </source>
</evidence>
<dbReference type="Gene3D" id="2.60.40.10">
    <property type="entry name" value="Immunoglobulins"/>
    <property type="match status" value="1"/>
</dbReference>
<evidence type="ECO:0000256" key="2">
    <source>
        <dbReference type="PROSITE-ProRule" id="PRU00591"/>
    </source>
</evidence>
<evidence type="ECO:0000313" key="6">
    <source>
        <dbReference type="Proteomes" id="UP000191154"/>
    </source>
</evidence>
<dbReference type="Proteomes" id="UP000191154">
    <property type="component" value="Unassembled WGS sequence"/>
</dbReference>
<proteinExistence type="predicted"/>
<dbReference type="EMBL" id="LZYZ01000001">
    <property type="protein sequence ID" value="OOM16506.1"/>
    <property type="molecule type" value="Genomic_DNA"/>
</dbReference>
<evidence type="ECO:0000259" key="4">
    <source>
        <dbReference type="Pfam" id="PF12733"/>
    </source>
</evidence>
<keyword evidence="1" id="KW-0677">Repeat</keyword>
<dbReference type="Pfam" id="PF19127">
    <property type="entry name" value="Choline_bind_3"/>
    <property type="match status" value="2"/>
</dbReference>
<comment type="caution">
    <text evidence="5">The sequence shown here is derived from an EMBL/GenBank/DDBJ whole genome shotgun (WGS) entry which is preliminary data.</text>
</comment>
<organism evidence="5 6">
    <name type="scientific">Clostridium saccharobutylicum</name>
    <dbReference type="NCBI Taxonomy" id="169679"/>
    <lineage>
        <taxon>Bacteria</taxon>
        <taxon>Bacillati</taxon>
        <taxon>Bacillota</taxon>
        <taxon>Clostridia</taxon>
        <taxon>Eubacteriales</taxon>
        <taxon>Clostridiaceae</taxon>
        <taxon>Clostridium</taxon>
    </lineage>
</organism>
<dbReference type="RefSeq" id="WP_077864211.1">
    <property type="nucleotide sequence ID" value="NZ_LZYZ01000001.1"/>
</dbReference>
<dbReference type="Pfam" id="PF12733">
    <property type="entry name" value="Cadherin-like"/>
    <property type="match status" value="2"/>
</dbReference>
<feature type="repeat" description="Cell wall-binding" evidence="2">
    <location>
        <begin position="506"/>
        <end position="525"/>
    </location>
</feature>
<dbReference type="EC" id="3.5.1.28" evidence="5"/>
<feature type="repeat" description="Cell wall-binding" evidence="2">
    <location>
        <begin position="466"/>
        <end position="485"/>
    </location>
</feature>
<feature type="repeat" description="Cell wall-binding" evidence="2">
    <location>
        <begin position="444"/>
        <end position="465"/>
    </location>
</feature>
<keyword evidence="5" id="KW-0378">Hydrolase</keyword>
<dbReference type="InterPro" id="IPR013783">
    <property type="entry name" value="Ig-like_fold"/>
</dbReference>
<feature type="domain" description="Cadherin-like beta-sandwich-like" evidence="4">
    <location>
        <begin position="278"/>
        <end position="366"/>
    </location>
</feature>
<dbReference type="InterPro" id="IPR018337">
    <property type="entry name" value="Cell_wall/Cho-bd_repeat"/>
</dbReference>
<dbReference type="STRING" id="169679.CSACC_41640"/>
<dbReference type="PROSITE" id="PS51170">
    <property type="entry name" value="CW"/>
    <property type="match status" value="4"/>
</dbReference>
<sequence>MNKRIRRIIAIVLAVSAFSTIEPTKYMNITGITKAYASSTVISDFQVNKAATDNGLTLYEDEDYENTTDFKSSIDTYYAKTSSSSVNLTFDTSSNYVTEVFKDDSKTGTPFDSGEEISLDKGTNTLYVRTYKESKFDKNNVKTNIVEEYKIVIERKTSSTNDVQLSKISLDYGDISFSKTQTSYDVDVNSSVDEIEITAKPSKKSYTVEIAGDEVTEDDDYQESVDLRKGENEIEITVTDDDGNENTYTLNIYRGGKSNTTTDDSDIDTTQDKIYLKDLELNNGDVELNYNKQVTKYNVNVDSSVSELTIKAEPQDDNDTVKVNGGKVDSDYEKTVSLDDNSTKAIQVKVKNDDGEQRIYTLNVTRGTVSQNSTTNNTSTDTANNTTTNNTSTNTTSNTTTNDINTNNNSQNQTTSNNTVVSKWVKDTVSDKWKYYNDKGDQVKGNWFYYINDNHWYYLDDDGYMKTGWLSKDSKWYYLDENGVMQIGWVNLSGTWYYLNADGSMRTGWLQEGTKKYYLNSNGAMQTGTATINGKSYTFDTTGSVSN</sequence>